<dbReference type="PANTHER" id="PTHR45758">
    <property type="entry name" value="MITOFERRIN-1-RELATED"/>
    <property type="match status" value="1"/>
</dbReference>
<organism evidence="15">
    <name type="scientific">Hirondellea gigas</name>
    <dbReference type="NCBI Taxonomy" id="1518452"/>
    <lineage>
        <taxon>Eukaryota</taxon>
        <taxon>Metazoa</taxon>
        <taxon>Ecdysozoa</taxon>
        <taxon>Arthropoda</taxon>
        <taxon>Crustacea</taxon>
        <taxon>Multicrustacea</taxon>
        <taxon>Malacostraca</taxon>
        <taxon>Eumalacostraca</taxon>
        <taxon>Peracarida</taxon>
        <taxon>Amphipoda</taxon>
        <taxon>Amphilochidea</taxon>
        <taxon>Lysianassida</taxon>
        <taxon>Lysianassidira</taxon>
        <taxon>Lysianassoidea</taxon>
        <taxon>Lysianassidae</taxon>
        <taxon>Hirondellea</taxon>
    </lineage>
</organism>
<keyword evidence="5 13" id="KW-0812">Transmembrane</keyword>
<dbReference type="GO" id="GO:0048250">
    <property type="term" value="P:iron import into the mitochondrion"/>
    <property type="evidence" value="ECO:0007669"/>
    <property type="project" value="TreeGrafter"/>
</dbReference>
<dbReference type="InterPro" id="IPR018108">
    <property type="entry name" value="MCP_transmembrane"/>
</dbReference>
<evidence type="ECO:0000256" key="3">
    <source>
        <dbReference type="ARBA" id="ARBA00022448"/>
    </source>
</evidence>
<comment type="similarity">
    <text evidence="2 14">Belongs to the mitochondrial carrier (TC 2.A.29) family.</text>
</comment>
<comment type="subcellular location">
    <subcellularLocation>
        <location evidence="1">Mitochondrion membrane</location>
        <topology evidence="1">Multi-pass membrane protein</topology>
    </subcellularLocation>
</comment>
<evidence type="ECO:0000313" key="16">
    <source>
        <dbReference type="EMBL" id="LAC21658.1"/>
    </source>
</evidence>
<evidence type="ECO:0000256" key="9">
    <source>
        <dbReference type="ARBA" id="ARBA00037061"/>
    </source>
</evidence>
<dbReference type="PANTHER" id="PTHR45758:SF4">
    <property type="entry name" value="MITOFERRIN-1"/>
    <property type="match status" value="1"/>
</dbReference>
<keyword evidence="4" id="KW-0410">Iron transport</keyword>
<evidence type="ECO:0000256" key="7">
    <source>
        <dbReference type="ARBA" id="ARBA00023128"/>
    </source>
</evidence>
<sequence length="377" mass="41014">MDFDDYEKLPSGHLGVHMSAGAVAGIFEHIIMYPVDAVKTRMQCLAPSPEASYTSVREGLTKMIMREGIMTPIKGVNAVILGAGPAHALYFSAYEGIKHRFGSSNSFTNDIVNAGAGCGATLVHDSIMVPADVIKQRLQMYNSPYSSCLACARHLYNTEGIRAFYRSYTTQLAMNIPHHAILIIMYEKMQKLLNPSKEYNALAHCTAGATAGAIGAAITTPLDVCKTLLNTQESSTLNQIHKARVTGIRTAFKTIYMMQGFKGFFRGMQARILYQMPSTAIAWTVYELFKHYLIKSNYACNPKEGNDLIKDGVLTQMPGQPDGGGWGGGEGVKPGPVVQEKKFGSLSSPGTVERLRELSLTASCKAAGSDDTTWFVK</sequence>
<evidence type="ECO:0000256" key="11">
    <source>
        <dbReference type="ARBA" id="ARBA00041873"/>
    </source>
</evidence>
<dbReference type="Pfam" id="PF00153">
    <property type="entry name" value="Mito_carr"/>
    <property type="match status" value="3"/>
</dbReference>
<feature type="repeat" description="Solcar" evidence="13">
    <location>
        <begin position="108"/>
        <end position="192"/>
    </location>
</feature>
<feature type="repeat" description="Solcar" evidence="13">
    <location>
        <begin position="199"/>
        <end position="292"/>
    </location>
</feature>
<keyword evidence="8 13" id="KW-0472">Membrane</keyword>
<dbReference type="GO" id="GO:0031966">
    <property type="term" value="C:mitochondrial membrane"/>
    <property type="evidence" value="ECO:0007669"/>
    <property type="project" value="UniProtKB-SubCell"/>
</dbReference>
<name>A0A2P2I2F9_9CRUS</name>
<evidence type="ECO:0000256" key="5">
    <source>
        <dbReference type="ARBA" id="ARBA00022692"/>
    </source>
</evidence>
<evidence type="ECO:0000256" key="13">
    <source>
        <dbReference type="PROSITE-ProRule" id="PRU00282"/>
    </source>
</evidence>
<evidence type="ECO:0000256" key="10">
    <source>
        <dbReference type="ARBA" id="ARBA00040418"/>
    </source>
</evidence>
<keyword evidence="6" id="KW-1133">Transmembrane helix</keyword>
<keyword evidence="4" id="KW-0408">Iron</keyword>
<reference evidence="15" key="2">
    <citation type="journal article" date="2018" name="Biosci. Biotechnol. Biochem.">
        <title>Polysaccharide hydrolase of the hadal zone amphipods Hirondellea gigas.</title>
        <authorList>
            <person name="Kobayashi H."/>
            <person name="Nagahama T."/>
            <person name="Arai W."/>
            <person name="Sasagawa Y."/>
            <person name="Umeda M."/>
            <person name="Hayashi T."/>
            <person name="Nikaido I."/>
            <person name="Watanabe H."/>
            <person name="Oguri K."/>
            <person name="Kitazato H."/>
            <person name="Fujioka K."/>
            <person name="Kido Y."/>
            <person name="Takami H."/>
        </authorList>
    </citation>
    <scope>NUCLEOTIDE SEQUENCE</scope>
    <source>
        <tissue evidence="15">Whole body</tissue>
    </source>
</reference>
<dbReference type="AlphaFoldDB" id="A0A2P2I2F9"/>
<dbReference type="SUPFAM" id="SSF103506">
    <property type="entry name" value="Mitochondrial carrier"/>
    <property type="match status" value="1"/>
</dbReference>
<evidence type="ECO:0000256" key="6">
    <source>
        <dbReference type="ARBA" id="ARBA00022989"/>
    </source>
</evidence>
<evidence type="ECO:0000256" key="12">
    <source>
        <dbReference type="ARBA" id="ARBA00041894"/>
    </source>
</evidence>
<evidence type="ECO:0000256" key="4">
    <source>
        <dbReference type="ARBA" id="ARBA00022496"/>
    </source>
</evidence>
<keyword evidence="3 14" id="KW-0813">Transport</keyword>
<dbReference type="GO" id="GO:0015093">
    <property type="term" value="F:ferrous iron transmembrane transporter activity"/>
    <property type="evidence" value="ECO:0007669"/>
    <property type="project" value="TreeGrafter"/>
</dbReference>
<dbReference type="EMBL" id="IACT01002374">
    <property type="protein sequence ID" value="LAC21658.1"/>
    <property type="molecule type" value="mRNA"/>
</dbReference>
<keyword evidence="4" id="KW-0406">Ion transport</keyword>
<feature type="repeat" description="Solcar" evidence="13">
    <location>
        <begin position="12"/>
        <end position="100"/>
    </location>
</feature>
<dbReference type="EMBL" id="IACF01002565">
    <property type="protein sequence ID" value="LAB68214.1"/>
    <property type="molecule type" value="mRNA"/>
</dbReference>
<reference evidence="16" key="1">
    <citation type="submission" date="2017-11" db="EMBL/GenBank/DDBJ databases">
        <title>The sensing device of the deep-sea amphipod.</title>
        <authorList>
            <person name="Kobayashi H."/>
            <person name="Nagahama T."/>
            <person name="Arai W."/>
            <person name="Sasagawa Y."/>
            <person name="Umeda M."/>
            <person name="Hayashi T."/>
            <person name="Nikaido I."/>
            <person name="Watanabe H."/>
            <person name="Oguri K."/>
            <person name="Kitazato H."/>
            <person name="Fujioka K."/>
            <person name="Kido Y."/>
            <person name="Takami H."/>
        </authorList>
    </citation>
    <scope>NUCLEOTIDE SEQUENCE</scope>
    <source>
        <tissue evidence="16">Whole body</tissue>
    </source>
</reference>
<evidence type="ECO:0000256" key="2">
    <source>
        <dbReference type="ARBA" id="ARBA00006375"/>
    </source>
</evidence>
<proteinExistence type="evidence at transcript level"/>
<dbReference type="InterPro" id="IPR023395">
    <property type="entry name" value="MCP_dom_sf"/>
</dbReference>
<evidence type="ECO:0000256" key="8">
    <source>
        <dbReference type="ARBA" id="ARBA00023136"/>
    </source>
</evidence>
<evidence type="ECO:0000256" key="1">
    <source>
        <dbReference type="ARBA" id="ARBA00004225"/>
    </source>
</evidence>
<evidence type="ECO:0000313" key="15">
    <source>
        <dbReference type="EMBL" id="LAB68214.1"/>
    </source>
</evidence>
<accession>A0A2P2I2F9</accession>
<comment type="function">
    <text evidence="9">Mitochondrial iron transporter that specifically mediates iron uptake in developing erythroid cells, thereby playing an essential role in heme biosynthesis.</text>
</comment>
<evidence type="ECO:0000256" key="14">
    <source>
        <dbReference type="RuleBase" id="RU000488"/>
    </source>
</evidence>
<protein>
    <recommendedName>
        <fullName evidence="10">Mitoferrin-1</fullName>
    </recommendedName>
    <alternativeName>
        <fullName evidence="11">Mitochondrial iron transporter 1</fullName>
    </alternativeName>
    <alternativeName>
        <fullName evidence="12">Solute carrier family 25 member 37</fullName>
    </alternativeName>
</protein>
<dbReference type="Gene3D" id="1.50.40.10">
    <property type="entry name" value="Mitochondrial carrier domain"/>
    <property type="match status" value="2"/>
</dbReference>
<dbReference type="PROSITE" id="PS50920">
    <property type="entry name" value="SOLCAR"/>
    <property type="match status" value="3"/>
</dbReference>
<dbReference type="FunFam" id="1.50.40.10:FF:000029">
    <property type="entry name" value="Solute carrier family 25 member 28"/>
    <property type="match status" value="1"/>
</dbReference>
<keyword evidence="7" id="KW-0496">Mitochondrion</keyword>